<reference evidence="1 2" key="1">
    <citation type="submission" date="2016-04" db="EMBL/GenBank/DDBJ databases">
        <authorList>
            <person name="Chen L."/>
            <person name="Zhuang W."/>
            <person name="Wang G."/>
        </authorList>
    </citation>
    <scope>NUCLEOTIDE SEQUENCE [LARGE SCALE GENOMIC DNA]</scope>
    <source>
        <strain evidence="2">GR20</strain>
    </source>
</reference>
<organism evidence="1 2">
    <name type="scientific">Niastella koreensis</name>
    <dbReference type="NCBI Taxonomy" id="354356"/>
    <lineage>
        <taxon>Bacteria</taxon>
        <taxon>Pseudomonadati</taxon>
        <taxon>Bacteroidota</taxon>
        <taxon>Chitinophagia</taxon>
        <taxon>Chitinophagales</taxon>
        <taxon>Chitinophagaceae</taxon>
        <taxon>Niastella</taxon>
    </lineage>
</organism>
<dbReference type="Gene3D" id="1.25.40.10">
    <property type="entry name" value="Tetratricopeptide repeat domain"/>
    <property type="match status" value="1"/>
</dbReference>
<protein>
    <recommendedName>
        <fullName evidence="3">Tetratricopeptide repeat protein</fullName>
    </recommendedName>
</protein>
<gene>
    <name evidence="1" type="ORF">A4D02_25465</name>
</gene>
<proteinExistence type="predicted"/>
<evidence type="ECO:0000313" key="1">
    <source>
        <dbReference type="EMBL" id="OQP51474.1"/>
    </source>
</evidence>
<dbReference type="InterPro" id="IPR011990">
    <property type="entry name" value="TPR-like_helical_dom_sf"/>
</dbReference>
<keyword evidence="2" id="KW-1185">Reference proteome</keyword>
<name>A0ABX3P1F0_9BACT</name>
<dbReference type="EMBL" id="LWBO01000005">
    <property type="protein sequence ID" value="OQP51474.1"/>
    <property type="molecule type" value="Genomic_DNA"/>
</dbReference>
<accession>A0ABX3P1F0</accession>
<dbReference type="SUPFAM" id="SSF48452">
    <property type="entry name" value="TPR-like"/>
    <property type="match status" value="1"/>
</dbReference>
<dbReference type="Proteomes" id="UP000192277">
    <property type="component" value="Unassembled WGS sequence"/>
</dbReference>
<sequence length="316" mass="36075">MSTAQPANPEAIFEKEFQAAIPRYLSKPGVDIGLKMRNKDTDEVMLFAEAFPDAFATWQTVQSLPDRRGIIYSALDGFMGNDLQLWQIVERFTDDRYPQRALEAATTHADAADLSNSNYWAAVAKTNLVLTNYSQAEANALKALTLEITNIRAKLALADVYHALGKVEDAHAFYNEILQERLPKTNATSLTFAQLVGFEGNILPSPFYALDWLQSHPDTTIDTWNWANDEFYYSPHFRAQFAYYLIQQKETVKGLVKLFTLAKEMPWFKEAVINSWHLINQLGMAGNMPNDNRWLEETMKANRWDPHDTGLQRIEL</sequence>
<dbReference type="RefSeq" id="WP_014219831.1">
    <property type="nucleotide sequence ID" value="NZ_LWBO01000005.1"/>
</dbReference>
<evidence type="ECO:0008006" key="3">
    <source>
        <dbReference type="Google" id="ProtNLM"/>
    </source>
</evidence>
<comment type="caution">
    <text evidence="1">The sequence shown here is derived from an EMBL/GenBank/DDBJ whole genome shotgun (WGS) entry which is preliminary data.</text>
</comment>
<evidence type="ECO:0000313" key="2">
    <source>
        <dbReference type="Proteomes" id="UP000192277"/>
    </source>
</evidence>